<organism evidence="1 2">
    <name type="scientific">Octadecabacter antarcticus 307</name>
    <dbReference type="NCBI Taxonomy" id="391626"/>
    <lineage>
        <taxon>Bacteria</taxon>
        <taxon>Pseudomonadati</taxon>
        <taxon>Pseudomonadota</taxon>
        <taxon>Alphaproteobacteria</taxon>
        <taxon>Rhodobacterales</taxon>
        <taxon>Roseobacteraceae</taxon>
        <taxon>Octadecabacter</taxon>
    </lineage>
</organism>
<sequence length="92" mass="10123">MASPLLAYPKQKLYTESVWGKGKHVFKTICATKPTNMEKRLVQSLIIRNDLEEAKSEIAKKGLSPSIAHIRLIPFSPVAPHVDAAQSLALVT</sequence>
<evidence type="ECO:0000313" key="1">
    <source>
        <dbReference type="EMBL" id="AGI67630.1"/>
    </source>
</evidence>
<proteinExistence type="predicted"/>
<protein>
    <submittedName>
        <fullName evidence="1">Uncharacterized protein</fullName>
    </submittedName>
</protein>
<gene>
    <name evidence="1" type="ORF">OAN307_c19840</name>
</gene>
<keyword evidence="2" id="KW-1185">Reference proteome</keyword>
<reference evidence="1 2" key="1">
    <citation type="journal article" date="2013" name="PLoS ONE">
        <title>Poles Apart: Arctic and Antarctic Octadecabacter strains Share High Genome Plasticity and a New Type of Xanthorhodopsin.</title>
        <authorList>
            <person name="Vollmers J."/>
            <person name="Voget S."/>
            <person name="Dietrich S."/>
            <person name="Gollnow K."/>
            <person name="Smits M."/>
            <person name="Meyer K."/>
            <person name="Brinkhoff T."/>
            <person name="Simon M."/>
            <person name="Daniel R."/>
        </authorList>
    </citation>
    <scope>NUCLEOTIDE SEQUENCE [LARGE SCALE GENOMIC DNA]</scope>
    <source>
        <strain evidence="1 2">307</strain>
    </source>
</reference>
<dbReference type="KEGG" id="oat:OAN307_c19840"/>
<dbReference type="EMBL" id="CP003740">
    <property type="protein sequence ID" value="AGI67630.1"/>
    <property type="molecule type" value="Genomic_DNA"/>
</dbReference>
<dbReference type="AlphaFoldDB" id="M9RCS6"/>
<evidence type="ECO:0000313" key="2">
    <source>
        <dbReference type="Proteomes" id="UP000005307"/>
    </source>
</evidence>
<dbReference type="HOGENOM" id="CLU_2410362_0_0_5"/>
<name>M9RCS6_9RHOB</name>
<accession>M9RCS6</accession>
<dbReference type="Proteomes" id="UP000005307">
    <property type="component" value="Chromosome"/>
</dbReference>